<dbReference type="PANTHER" id="PTHR33164">
    <property type="entry name" value="TRANSCRIPTIONAL REGULATOR, MARR FAMILY"/>
    <property type="match status" value="1"/>
</dbReference>
<dbReference type="OrthoDB" id="276861at2"/>
<evidence type="ECO:0000313" key="4">
    <source>
        <dbReference type="Proteomes" id="UP000239388"/>
    </source>
</evidence>
<dbReference type="GO" id="GO:0003700">
    <property type="term" value="F:DNA-binding transcription factor activity"/>
    <property type="evidence" value="ECO:0007669"/>
    <property type="project" value="InterPro"/>
</dbReference>
<evidence type="ECO:0000256" key="1">
    <source>
        <dbReference type="SAM" id="MobiDB-lite"/>
    </source>
</evidence>
<organism evidence="3 4">
    <name type="scientific">Blastopirellula marina</name>
    <dbReference type="NCBI Taxonomy" id="124"/>
    <lineage>
        <taxon>Bacteria</taxon>
        <taxon>Pseudomonadati</taxon>
        <taxon>Planctomycetota</taxon>
        <taxon>Planctomycetia</taxon>
        <taxon>Pirellulales</taxon>
        <taxon>Pirellulaceae</taxon>
        <taxon>Blastopirellula</taxon>
    </lineage>
</organism>
<dbReference type="Gene3D" id="1.10.10.10">
    <property type="entry name" value="Winged helix-like DNA-binding domain superfamily/Winged helix DNA-binding domain"/>
    <property type="match status" value="1"/>
</dbReference>
<proteinExistence type="predicted"/>
<name>A0A2S8G9B4_9BACT</name>
<dbReference type="PANTHER" id="PTHR33164:SF43">
    <property type="entry name" value="HTH-TYPE TRANSCRIPTIONAL REPRESSOR YETL"/>
    <property type="match status" value="1"/>
</dbReference>
<feature type="domain" description="HTH marR-type" evidence="2">
    <location>
        <begin position="23"/>
        <end position="159"/>
    </location>
</feature>
<protein>
    <recommendedName>
        <fullName evidence="2">HTH marR-type domain-containing protein</fullName>
    </recommendedName>
</protein>
<dbReference type="GO" id="GO:0006950">
    <property type="term" value="P:response to stress"/>
    <property type="evidence" value="ECO:0007669"/>
    <property type="project" value="TreeGrafter"/>
</dbReference>
<dbReference type="InterPro" id="IPR036390">
    <property type="entry name" value="WH_DNA-bd_sf"/>
</dbReference>
<dbReference type="InterPro" id="IPR039422">
    <property type="entry name" value="MarR/SlyA-like"/>
</dbReference>
<gene>
    <name evidence="3" type="ORF">C5Y98_05600</name>
</gene>
<dbReference type="AlphaFoldDB" id="A0A2S8G9B4"/>
<dbReference type="InterPro" id="IPR000835">
    <property type="entry name" value="HTH_MarR-typ"/>
</dbReference>
<dbReference type="SMART" id="SM00347">
    <property type="entry name" value="HTH_MARR"/>
    <property type="match status" value="1"/>
</dbReference>
<dbReference type="Proteomes" id="UP000239388">
    <property type="component" value="Unassembled WGS sequence"/>
</dbReference>
<comment type="caution">
    <text evidence="3">The sequence shown here is derived from an EMBL/GenBank/DDBJ whole genome shotgun (WGS) entry which is preliminary data.</text>
</comment>
<evidence type="ECO:0000313" key="3">
    <source>
        <dbReference type="EMBL" id="PQO40694.1"/>
    </source>
</evidence>
<dbReference type="SUPFAM" id="SSF46785">
    <property type="entry name" value="Winged helix' DNA-binding domain"/>
    <property type="match status" value="1"/>
</dbReference>
<dbReference type="PRINTS" id="PR00598">
    <property type="entry name" value="HTHMARR"/>
</dbReference>
<reference evidence="3 4" key="1">
    <citation type="submission" date="2018-02" db="EMBL/GenBank/DDBJ databases">
        <title>Comparative genomes isolates from brazilian mangrove.</title>
        <authorList>
            <person name="Araujo J.E."/>
            <person name="Taketani R.G."/>
            <person name="Silva M.C.P."/>
            <person name="Loureco M.V."/>
            <person name="Andreote F.D."/>
        </authorList>
    </citation>
    <scope>NUCLEOTIDE SEQUENCE [LARGE SCALE GENOMIC DNA]</scope>
    <source>
        <strain evidence="3 4">NAP PRIS-MGV</strain>
    </source>
</reference>
<dbReference type="EMBL" id="PUIB01000008">
    <property type="protein sequence ID" value="PQO40694.1"/>
    <property type="molecule type" value="Genomic_DNA"/>
</dbReference>
<dbReference type="Pfam" id="PF01047">
    <property type="entry name" value="MarR"/>
    <property type="match status" value="1"/>
</dbReference>
<feature type="region of interest" description="Disordered" evidence="1">
    <location>
        <begin position="1"/>
        <end position="20"/>
    </location>
</feature>
<sequence length="175" mass="19404">MSPTSRSAPKRKTRSKSVQGSQPTDLIWDLGRAYYAYVGLVERVLVEAGLGGIIRPGMGHVLLVLCQHNSLTIKEISERSQLAQSTLTGLLTRMKKVDLIVREPDPADRRAVRISLTAKGREAEFKVRDVIQQITATAQKGIGKANVRQASEMLKQLAAAFREDEQRLAERQTNP</sequence>
<evidence type="ECO:0000259" key="2">
    <source>
        <dbReference type="PROSITE" id="PS50995"/>
    </source>
</evidence>
<dbReference type="RefSeq" id="WP_105352375.1">
    <property type="nucleotide sequence ID" value="NZ_PUIB01000008.1"/>
</dbReference>
<dbReference type="InterPro" id="IPR036388">
    <property type="entry name" value="WH-like_DNA-bd_sf"/>
</dbReference>
<accession>A0A2S8G9B4</accession>
<dbReference type="PROSITE" id="PS50995">
    <property type="entry name" value="HTH_MARR_2"/>
    <property type="match status" value="1"/>
</dbReference>